<reference evidence="3 4" key="1">
    <citation type="journal article" date="2024" name="BMC Biol.">
        <title>Comparative genomics of Ascetosporea gives new insight into the evolutionary basis for animal parasitism in Rhizaria.</title>
        <authorList>
            <person name="Hiltunen Thoren M."/>
            <person name="Onut-Brannstrom I."/>
            <person name="Alfjorden A."/>
            <person name="Peckova H."/>
            <person name="Swords F."/>
            <person name="Hooper C."/>
            <person name="Holzer A.S."/>
            <person name="Bass D."/>
            <person name="Burki F."/>
        </authorList>
    </citation>
    <scope>NUCLEOTIDE SEQUENCE [LARGE SCALE GENOMIC DNA]</scope>
    <source>
        <strain evidence="3">20-A016</strain>
    </source>
</reference>
<organism evidence="3 4">
    <name type="scientific">Bonamia ostreae</name>
    <dbReference type="NCBI Taxonomy" id="126728"/>
    <lineage>
        <taxon>Eukaryota</taxon>
        <taxon>Sar</taxon>
        <taxon>Rhizaria</taxon>
        <taxon>Endomyxa</taxon>
        <taxon>Ascetosporea</taxon>
        <taxon>Haplosporida</taxon>
        <taxon>Bonamia</taxon>
    </lineage>
</organism>
<feature type="domain" description="Peptidoglycan recognition protein family" evidence="2">
    <location>
        <begin position="1"/>
        <end position="65"/>
    </location>
</feature>
<dbReference type="PANTHER" id="PTHR11022">
    <property type="entry name" value="PEPTIDOGLYCAN RECOGNITION PROTEIN"/>
    <property type="match status" value="1"/>
</dbReference>
<dbReference type="CDD" id="cd06583">
    <property type="entry name" value="PGRP"/>
    <property type="match status" value="1"/>
</dbReference>
<dbReference type="Pfam" id="PF01510">
    <property type="entry name" value="Amidase_2"/>
    <property type="match status" value="1"/>
</dbReference>
<dbReference type="EMBL" id="JBDODL010007341">
    <property type="protein sequence ID" value="MES1923634.1"/>
    <property type="molecule type" value="Genomic_DNA"/>
</dbReference>
<comment type="caution">
    <text evidence="3">The sequence shown here is derived from an EMBL/GenBank/DDBJ whole genome shotgun (WGS) entry which is preliminary data.</text>
</comment>
<name>A0ABV2AVG2_9EUKA</name>
<dbReference type="InterPro" id="IPR002502">
    <property type="entry name" value="Amidase_domain"/>
</dbReference>
<protein>
    <recommendedName>
        <fullName evidence="2">Peptidoglycan recognition protein family domain-containing protein</fullName>
    </recommendedName>
</protein>
<comment type="similarity">
    <text evidence="1">Belongs to the N-acetylmuramoyl-L-alanine amidase 2 family.</text>
</comment>
<sequence length="67" mass="7490">YSFLIGNDGNIYEGRGWNRVGAHTLDFNKVSLAASFIGNFTKQLPSAAALNANEESDSVWHRPWLHK</sequence>
<evidence type="ECO:0000259" key="2">
    <source>
        <dbReference type="SMART" id="SM00701"/>
    </source>
</evidence>
<dbReference type="SUPFAM" id="SSF55846">
    <property type="entry name" value="N-acetylmuramoyl-L-alanine amidase-like"/>
    <property type="match status" value="1"/>
</dbReference>
<dbReference type="Proteomes" id="UP001439008">
    <property type="component" value="Unassembled WGS sequence"/>
</dbReference>
<dbReference type="Gene3D" id="3.40.80.10">
    <property type="entry name" value="Peptidoglycan recognition protein-like"/>
    <property type="match status" value="1"/>
</dbReference>
<evidence type="ECO:0000256" key="1">
    <source>
        <dbReference type="ARBA" id="ARBA00007553"/>
    </source>
</evidence>
<dbReference type="InterPro" id="IPR006619">
    <property type="entry name" value="PGRP_domain_met/bac"/>
</dbReference>
<accession>A0ABV2AVG2</accession>
<evidence type="ECO:0000313" key="3">
    <source>
        <dbReference type="EMBL" id="MES1923634.1"/>
    </source>
</evidence>
<feature type="non-terminal residue" evidence="3">
    <location>
        <position position="1"/>
    </location>
</feature>
<dbReference type="InterPro" id="IPR015510">
    <property type="entry name" value="PGRP"/>
</dbReference>
<gene>
    <name evidence="3" type="ORF">MHBO_005248</name>
</gene>
<dbReference type="InterPro" id="IPR036505">
    <property type="entry name" value="Amidase/PGRP_sf"/>
</dbReference>
<proteinExistence type="inferred from homology"/>
<feature type="non-terminal residue" evidence="3">
    <location>
        <position position="67"/>
    </location>
</feature>
<dbReference type="SMART" id="SM00701">
    <property type="entry name" value="PGRP"/>
    <property type="match status" value="1"/>
</dbReference>
<dbReference type="PANTHER" id="PTHR11022:SF41">
    <property type="entry name" value="PEPTIDOGLYCAN-RECOGNITION PROTEIN LC-RELATED"/>
    <property type="match status" value="1"/>
</dbReference>
<evidence type="ECO:0000313" key="4">
    <source>
        <dbReference type="Proteomes" id="UP001439008"/>
    </source>
</evidence>
<keyword evidence="4" id="KW-1185">Reference proteome</keyword>